<dbReference type="OMA" id="PAAIKPY"/>
<dbReference type="AlphaFoldDB" id="R7Q865"/>
<keyword evidence="2" id="KW-0689">Ribosomal protein</keyword>
<protein>
    <recommendedName>
        <fullName evidence="6">50S ribosomal protein L10</fullName>
    </recommendedName>
</protein>
<name>R7Q865_CHOCR</name>
<dbReference type="CDD" id="cd05797">
    <property type="entry name" value="Ribosomal_L10"/>
    <property type="match status" value="1"/>
</dbReference>
<dbReference type="HAMAP" id="MF_00362">
    <property type="entry name" value="Ribosomal_uL10"/>
    <property type="match status" value="1"/>
</dbReference>
<dbReference type="KEGG" id="ccp:CHC_T00003658001"/>
<accession>R7Q865</accession>
<dbReference type="OrthoDB" id="360689at2759"/>
<organism evidence="4 5">
    <name type="scientific">Chondrus crispus</name>
    <name type="common">Carrageen Irish moss</name>
    <name type="synonym">Polymorpha crispa</name>
    <dbReference type="NCBI Taxonomy" id="2769"/>
    <lineage>
        <taxon>Eukaryota</taxon>
        <taxon>Rhodophyta</taxon>
        <taxon>Florideophyceae</taxon>
        <taxon>Rhodymeniophycidae</taxon>
        <taxon>Gigartinales</taxon>
        <taxon>Gigartinaceae</taxon>
        <taxon>Chondrus</taxon>
    </lineage>
</organism>
<dbReference type="NCBIfam" id="NF000955">
    <property type="entry name" value="PRK00099.1-1"/>
    <property type="match status" value="1"/>
</dbReference>
<reference evidence="5" key="1">
    <citation type="journal article" date="2013" name="Proc. Natl. Acad. Sci. U.S.A.">
        <title>Genome structure and metabolic features in the red seaweed Chondrus crispus shed light on evolution of the Archaeplastida.</title>
        <authorList>
            <person name="Collen J."/>
            <person name="Porcel B."/>
            <person name="Carre W."/>
            <person name="Ball S.G."/>
            <person name="Chaparro C."/>
            <person name="Tonon T."/>
            <person name="Barbeyron T."/>
            <person name="Michel G."/>
            <person name="Noel B."/>
            <person name="Valentin K."/>
            <person name="Elias M."/>
            <person name="Artiguenave F."/>
            <person name="Arun A."/>
            <person name="Aury J.M."/>
            <person name="Barbosa-Neto J.F."/>
            <person name="Bothwell J.H."/>
            <person name="Bouget F.Y."/>
            <person name="Brillet L."/>
            <person name="Cabello-Hurtado F."/>
            <person name="Capella-Gutierrez S."/>
            <person name="Charrier B."/>
            <person name="Cladiere L."/>
            <person name="Cock J.M."/>
            <person name="Coelho S.M."/>
            <person name="Colleoni C."/>
            <person name="Czjzek M."/>
            <person name="Da Silva C."/>
            <person name="Delage L."/>
            <person name="Denoeud F."/>
            <person name="Deschamps P."/>
            <person name="Dittami S.M."/>
            <person name="Gabaldon T."/>
            <person name="Gachon C.M."/>
            <person name="Groisillier A."/>
            <person name="Herve C."/>
            <person name="Jabbari K."/>
            <person name="Katinka M."/>
            <person name="Kloareg B."/>
            <person name="Kowalczyk N."/>
            <person name="Labadie K."/>
            <person name="Leblanc C."/>
            <person name="Lopez P.J."/>
            <person name="McLachlan D.H."/>
            <person name="Meslet-Cladiere L."/>
            <person name="Moustafa A."/>
            <person name="Nehr Z."/>
            <person name="Nyvall Collen P."/>
            <person name="Panaud O."/>
            <person name="Partensky F."/>
            <person name="Poulain J."/>
            <person name="Rensing S.A."/>
            <person name="Rousvoal S."/>
            <person name="Samson G."/>
            <person name="Symeonidi A."/>
            <person name="Weissenbach J."/>
            <person name="Zambounis A."/>
            <person name="Wincker P."/>
            <person name="Boyen C."/>
        </authorList>
    </citation>
    <scope>NUCLEOTIDE SEQUENCE [LARGE SCALE GENOMIC DNA]</scope>
    <source>
        <strain evidence="5">cv. Stackhouse</strain>
    </source>
</reference>
<dbReference type="Pfam" id="PF00466">
    <property type="entry name" value="Ribosomal_L10"/>
    <property type="match status" value="1"/>
</dbReference>
<evidence type="ECO:0008006" key="6">
    <source>
        <dbReference type="Google" id="ProtNLM"/>
    </source>
</evidence>
<keyword evidence="5" id="KW-1185">Reference proteome</keyword>
<proteinExistence type="inferred from homology"/>
<sequence length="225" mass="24532">MSTPAFSVAASVAPRSSFTPNRALCSRPRRQLAARPARRAAVSMVSEVNIDKKREKVALVKESLENCQMLFATNLSGLSVAQVYDLRQRVPKTTKCMTVKNTLMRRAIEDSEWASAHEFTVGSSLWFFVQDDFKGSVEAFEKFAKDLKRDPIIGGVYDGQKCDGEGIKAIAALPSKQELIQKIAVGIRMVPTKVARSVKAVPTKVAVAIKLAVADESKGDESAAE</sequence>
<evidence type="ECO:0000313" key="5">
    <source>
        <dbReference type="Proteomes" id="UP000012073"/>
    </source>
</evidence>
<dbReference type="SUPFAM" id="SSF160369">
    <property type="entry name" value="Ribosomal protein L10-like"/>
    <property type="match status" value="1"/>
</dbReference>
<dbReference type="InterPro" id="IPR022973">
    <property type="entry name" value="Ribosomal_uL10_bac"/>
</dbReference>
<dbReference type="GeneID" id="17322273"/>
<dbReference type="EMBL" id="HG001706">
    <property type="protein sequence ID" value="CDF34742.1"/>
    <property type="molecule type" value="Genomic_DNA"/>
</dbReference>
<dbReference type="Gene3D" id="3.30.70.1730">
    <property type="match status" value="1"/>
</dbReference>
<evidence type="ECO:0000256" key="1">
    <source>
        <dbReference type="ARBA" id="ARBA00008889"/>
    </source>
</evidence>
<dbReference type="GO" id="GO:1990904">
    <property type="term" value="C:ribonucleoprotein complex"/>
    <property type="evidence" value="ECO:0007669"/>
    <property type="project" value="UniProtKB-KW"/>
</dbReference>
<dbReference type="GO" id="GO:0005840">
    <property type="term" value="C:ribosome"/>
    <property type="evidence" value="ECO:0007669"/>
    <property type="project" value="UniProtKB-KW"/>
</dbReference>
<evidence type="ECO:0000256" key="3">
    <source>
        <dbReference type="ARBA" id="ARBA00023274"/>
    </source>
</evidence>
<dbReference type="InterPro" id="IPR047865">
    <property type="entry name" value="Ribosomal_uL10_bac_type"/>
</dbReference>
<evidence type="ECO:0000256" key="2">
    <source>
        <dbReference type="ARBA" id="ARBA00022980"/>
    </source>
</evidence>
<dbReference type="Proteomes" id="UP000012073">
    <property type="component" value="Unassembled WGS sequence"/>
</dbReference>
<evidence type="ECO:0000313" key="4">
    <source>
        <dbReference type="EMBL" id="CDF34742.1"/>
    </source>
</evidence>
<comment type="similarity">
    <text evidence="1">Belongs to the universal ribosomal protein uL10 family.</text>
</comment>
<gene>
    <name evidence="4" type="ORF">CHC_T00003658001</name>
</gene>
<dbReference type="STRING" id="2769.R7Q865"/>
<dbReference type="Gramene" id="CDF34742">
    <property type="protein sequence ID" value="CDF34742"/>
    <property type="gene ID" value="CHC_T00003658001"/>
</dbReference>
<dbReference type="InterPro" id="IPR043141">
    <property type="entry name" value="Ribosomal_uL10-like_sf"/>
</dbReference>
<dbReference type="PhylomeDB" id="R7Q865"/>
<keyword evidence="3" id="KW-0687">Ribonucleoprotein</keyword>
<dbReference type="RefSeq" id="XP_005714561.1">
    <property type="nucleotide sequence ID" value="XM_005714504.1"/>
</dbReference>
<dbReference type="InterPro" id="IPR001790">
    <property type="entry name" value="Ribosomal_uL10"/>
</dbReference>
<dbReference type="PANTHER" id="PTHR11560">
    <property type="entry name" value="39S RIBOSOMAL PROTEIN L10, MITOCHONDRIAL"/>
    <property type="match status" value="1"/>
</dbReference>